<dbReference type="Gene3D" id="1.10.443.10">
    <property type="entry name" value="Intergrase catalytic core"/>
    <property type="match status" value="1"/>
</dbReference>
<dbReference type="InterPro" id="IPR002104">
    <property type="entry name" value="Integrase_catalytic"/>
</dbReference>
<dbReference type="PROSITE" id="PS51898">
    <property type="entry name" value="TYR_RECOMBINASE"/>
    <property type="match status" value="1"/>
</dbReference>
<dbReference type="GO" id="GO:0015074">
    <property type="term" value="P:DNA integration"/>
    <property type="evidence" value="ECO:0007669"/>
    <property type="project" value="UniProtKB-KW"/>
</dbReference>
<dbReference type="Pfam" id="PF13495">
    <property type="entry name" value="Phage_int_SAM_4"/>
    <property type="match status" value="1"/>
</dbReference>
<dbReference type="PANTHER" id="PTHR30349">
    <property type="entry name" value="PHAGE INTEGRASE-RELATED"/>
    <property type="match status" value="1"/>
</dbReference>
<evidence type="ECO:0000256" key="1">
    <source>
        <dbReference type="ARBA" id="ARBA00008857"/>
    </source>
</evidence>
<evidence type="ECO:0000256" key="2">
    <source>
        <dbReference type="ARBA" id="ARBA00022908"/>
    </source>
</evidence>
<keyword evidence="3" id="KW-0238">DNA-binding</keyword>
<evidence type="ECO:0000256" key="4">
    <source>
        <dbReference type="ARBA" id="ARBA00023172"/>
    </source>
</evidence>
<dbReference type="EMBL" id="VNJJ01000011">
    <property type="protein sequence ID" value="TVX97580.1"/>
    <property type="molecule type" value="Genomic_DNA"/>
</dbReference>
<gene>
    <name evidence="6" type="ORF">FPZ45_17545</name>
</gene>
<organism evidence="6 7">
    <name type="scientific">Cohnella terricola</name>
    <dbReference type="NCBI Taxonomy" id="1289167"/>
    <lineage>
        <taxon>Bacteria</taxon>
        <taxon>Bacillati</taxon>
        <taxon>Bacillota</taxon>
        <taxon>Bacilli</taxon>
        <taxon>Bacillales</taxon>
        <taxon>Paenibacillaceae</taxon>
        <taxon>Cohnella</taxon>
    </lineage>
</organism>
<dbReference type="SUPFAM" id="SSF56349">
    <property type="entry name" value="DNA breaking-rejoining enzymes"/>
    <property type="match status" value="1"/>
</dbReference>
<name>A0A559JCI2_9BACL</name>
<dbReference type="InterPro" id="IPR004107">
    <property type="entry name" value="Integrase_SAM-like_N"/>
</dbReference>
<evidence type="ECO:0000259" key="5">
    <source>
        <dbReference type="PROSITE" id="PS51898"/>
    </source>
</evidence>
<dbReference type="GO" id="GO:0003677">
    <property type="term" value="F:DNA binding"/>
    <property type="evidence" value="ECO:0007669"/>
    <property type="project" value="UniProtKB-KW"/>
</dbReference>
<dbReference type="Pfam" id="PF00589">
    <property type="entry name" value="Phage_integrase"/>
    <property type="match status" value="1"/>
</dbReference>
<comment type="similarity">
    <text evidence="1">Belongs to the 'phage' integrase family.</text>
</comment>
<dbReference type="PANTHER" id="PTHR30349:SF64">
    <property type="entry name" value="PROPHAGE INTEGRASE INTD-RELATED"/>
    <property type="match status" value="1"/>
</dbReference>
<keyword evidence="2" id="KW-0229">DNA integration</keyword>
<dbReference type="RefSeq" id="WP_144704758.1">
    <property type="nucleotide sequence ID" value="NZ_VNJJ01000011.1"/>
</dbReference>
<comment type="caution">
    <text evidence="6">The sequence shown here is derived from an EMBL/GenBank/DDBJ whole genome shotgun (WGS) entry which is preliminary data.</text>
</comment>
<evidence type="ECO:0000256" key="3">
    <source>
        <dbReference type="ARBA" id="ARBA00023125"/>
    </source>
</evidence>
<dbReference type="Gene3D" id="1.10.150.130">
    <property type="match status" value="1"/>
</dbReference>
<proteinExistence type="inferred from homology"/>
<sequence length="385" mass="44734">MELELMKKNERELEVRLPYHPEWWNRLRKFPQSRWDTKLRVWTFPYTLKHVERFIELFEDASIRVTADLREECYILTESAADGSQAGVERVEFETSKWGTFVESKLVFELKVRGYSVKTIRAYRGHVERFYRFYEANLGASTLDLVPAFSHRLLEQGLSHAYVNQAISAVKFYLVTVCGMLEGSFPYVRPKKVRKLPNVLASSEVVRLLSAVDNRKHRAILYLAYSSGLRVGEIVRLRITDLDRARKTLHVRQAKGRKDRITVLSDAALEMVDQYMRTYEPSGWLFPGQDSSRHLTERTVQKVFEQAARAAHIVKNVSVHSLRHSFATHLLEDGVDIRYIQELLGHKSIQTTEIYTHVAAMDARRIVSPLDRIMGKSRGSQQYEE</sequence>
<accession>A0A559JCI2</accession>
<reference evidence="6 7" key="1">
    <citation type="submission" date="2019-07" db="EMBL/GenBank/DDBJ databases">
        <authorList>
            <person name="Kim J."/>
        </authorList>
    </citation>
    <scope>NUCLEOTIDE SEQUENCE [LARGE SCALE GENOMIC DNA]</scope>
    <source>
        <strain evidence="6 7">G13</strain>
    </source>
</reference>
<dbReference type="InterPro" id="IPR010998">
    <property type="entry name" value="Integrase_recombinase_N"/>
</dbReference>
<keyword evidence="4" id="KW-0233">DNA recombination</keyword>
<dbReference type="OrthoDB" id="9801717at2"/>
<dbReference type="InterPro" id="IPR050090">
    <property type="entry name" value="Tyrosine_recombinase_XerCD"/>
</dbReference>
<dbReference type="InterPro" id="IPR013762">
    <property type="entry name" value="Integrase-like_cat_sf"/>
</dbReference>
<protein>
    <submittedName>
        <fullName evidence="6">Tyrosine-type recombinase/integrase</fullName>
    </submittedName>
</protein>
<keyword evidence="7" id="KW-1185">Reference proteome</keyword>
<dbReference type="AlphaFoldDB" id="A0A559JCI2"/>
<dbReference type="GO" id="GO:0006310">
    <property type="term" value="P:DNA recombination"/>
    <property type="evidence" value="ECO:0007669"/>
    <property type="project" value="UniProtKB-KW"/>
</dbReference>
<dbReference type="InterPro" id="IPR011010">
    <property type="entry name" value="DNA_brk_join_enz"/>
</dbReference>
<dbReference type="Proteomes" id="UP000316330">
    <property type="component" value="Unassembled WGS sequence"/>
</dbReference>
<evidence type="ECO:0000313" key="7">
    <source>
        <dbReference type="Proteomes" id="UP000316330"/>
    </source>
</evidence>
<feature type="domain" description="Tyr recombinase" evidence="5">
    <location>
        <begin position="195"/>
        <end position="368"/>
    </location>
</feature>
<evidence type="ECO:0000313" key="6">
    <source>
        <dbReference type="EMBL" id="TVX97580.1"/>
    </source>
</evidence>